<evidence type="ECO:0000313" key="3">
    <source>
        <dbReference type="Proteomes" id="UP001627408"/>
    </source>
</evidence>
<comment type="caution">
    <text evidence="2">The sequence shown here is derived from an EMBL/GenBank/DDBJ whole genome shotgun (WGS) entry which is preliminary data.</text>
</comment>
<dbReference type="Pfam" id="PF06568">
    <property type="entry name" value="YjiS-like"/>
    <property type="match status" value="1"/>
</dbReference>
<organism evidence="2 3">
    <name type="scientific">Tateyamaria armeniaca</name>
    <dbReference type="NCBI Taxonomy" id="2518930"/>
    <lineage>
        <taxon>Bacteria</taxon>
        <taxon>Pseudomonadati</taxon>
        <taxon>Pseudomonadota</taxon>
        <taxon>Alphaproteobacteria</taxon>
        <taxon>Rhodobacterales</taxon>
        <taxon>Roseobacteraceae</taxon>
        <taxon>Tateyamaria</taxon>
    </lineage>
</organism>
<accession>A0ABW8UU54</accession>
<evidence type="ECO:0000313" key="2">
    <source>
        <dbReference type="EMBL" id="MFL4470462.1"/>
    </source>
</evidence>
<dbReference type="RefSeq" id="WP_407592315.1">
    <property type="nucleotide sequence ID" value="NZ_JBHDIY010000002.1"/>
</dbReference>
<proteinExistence type="predicted"/>
<dbReference type="InterPro" id="IPR009506">
    <property type="entry name" value="YjiS-like"/>
</dbReference>
<evidence type="ECO:0000259" key="1">
    <source>
        <dbReference type="Pfam" id="PF06568"/>
    </source>
</evidence>
<gene>
    <name evidence="2" type="ORF">ACERZ8_11450</name>
</gene>
<dbReference type="Proteomes" id="UP001627408">
    <property type="component" value="Unassembled WGS sequence"/>
</dbReference>
<sequence length="69" mass="7384">MAAFDTTRPAYGAAPVAGHVKGFMSKLIAQVIAWNDARVTRKALNSLTDRELDDIGLVRGDIDVVATGR</sequence>
<dbReference type="EMBL" id="JBHDIY010000002">
    <property type="protein sequence ID" value="MFL4470462.1"/>
    <property type="molecule type" value="Genomic_DNA"/>
</dbReference>
<reference evidence="2 3" key="1">
    <citation type="submission" date="2024-08" db="EMBL/GenBank/DDBJ databases">
        <title>Tateyamaria sp. nov., isolated from marine algae.</title>
        <authorList>
            <person name="Choi B.J."/>
            <person name="Kim J.M."/>
            <person name="Lee J.K."/>
            <person name="Choi D.G."/>
            <person name="Bayburt H."/>
            <person name="Baek J.H."/>
            <person name="Han D.M."/>
            <person name="Jeon C.O."/>
        </authorList>
    </citation>
    <scope>NUCLEOTIDE SEQUENCE [LARGE SCALE GENOMIC DNA]</scope>
    <source>
        <strain evidence="2 3">KMU-156</strain>
    </source>
</reference>
<protein>
    <submittedName>
        <fullName evidence="2">DUF1127 domain-containing protein</fullName>
    </submittedName>
</protein>
<name>A0ABW8UU54_9RHOB</name>
<feature type="domain" description="YjiS-like" evidence="1">
    <location>
        <begin position="27"/>
        <end position="63"/>
    </location>
</feature>
<keyword evidence="3" id="KW-1185">Reference proteome</keyword>